<feature type="transmembrane region" description="Helical" evidence="2">
    <location>
        <begin position="254"/>
        <end position="275"/>
    </location>
</feature>
<name>A0A8X7CDX2_9ARAC</name>
<dbReference type="OrthoDB" id="10267802at2759"/>
<sequence>MYLRIFNHESKIDKHETDDILSLDLLISQLITDEPIESEDQSSEDSEIPNPDTGREEISVAELFSPGSVHSQIVSLGSNESSAGNTSAEKFLEDIIPFAAYGSLSKLFNASLENEPGNSNHTIQSPAFSNIDQMRKYYSGLDASEQMVTESREAQINGTNLKDSNICETSNCSAADATESLLKVPRDDTIVKENGIRHVTSNSTESDMDKILERLREDSASAFEYLENIQFNLKEVYHIIKTDKNVRAVVLNNLILYVPVLICDVLLWMVIVKLVRHIRRQIVRRGMVSSERPDELQNEFSAHKPKFLVKSRRIGNESDEDYCDSSSEFLHVDHEMKEWYPPS</sequence>
<feature type="compositionally biased region" description="Acidic residues" evidence="1">
    <location>
        <begin position="34"/>
        <end position="47"/>
    </location>
</feature>
<organism evidence="3 4">
    <name type="scientific">Trichonephila inaurata madagascariensis</name>
    <dbReference type="NCBI Taxonomy" id="2747483"/>
    <lineage>
        <taxon>Eukaryota</taxon>
        <taxon>Metazoa</taxon>
        <taxon>Ecdysozoa</taxon>
        <taxon>Arthropoda</taxon>
        <taxon>Chelicerata</taxon>
        <taxon>Arachnida</taxon>
        <taxon>Araneae</taxon>
        <taxon>Araneomorphae</taxon>
        <taxon>Entelegynae</taxon>
        <taxon>Araneoidea</taxon>
        <taxon>Nephilidae</taxon>
        <taxon>Trichonephila</taxon>
        <taxon>Trichonephila inaurata</taxon>
    </lineage>
</organism>
<keyword evidence="2" id="KW-0472">Membrane</keyword>
<dbReference type="Proteomes" id="UP000886998">
    <property type="component" value="Unassembled WGS sequence"/>
</dbReference>
<reference evidence="3" key="1">
    <citation type="submission" date="2020-08" db="EMBL/GenBank/DDBJ databases">
        <title>Multicomponent nature underlies the extraordinary mechanical properties of spider dragline silk.</title>
        <authorList>
            <person name="Kono N."/>
            <person name="Nakamura H."/>
            <person name="Mori M."/>
            <person name="Yoshida Y."/>
            <person name="Ohtoshi R."/>
            <person name="Malay A.D."/>
            <person name="Moran D.A.P."/>
            <person name="Tomita M."/>
            <person name="Numata K."/>
            <person name="Arakawa K."/>
        </authorList>
    </citation>
    <scope>NUCLEOTIDE SEQUENCE</scope>
</reference>
<comment type="caution">
    <text evidence="3">The sequence shown here is derived from an EMBL/GenBank/DDBJ whole genome shotgun (WGS) entry which is preliminary data.</text>
</comment>
<evidence type="ECO:0000256" key="1">
    <source>
        <dbReference type="SAM" id="MobiDB-lite"/>
    </source>
</evidence>
<dbReference type="EMBL" id="BMAV01014544">
    <property type="protein sequence ID" value="GFY62991.1"/>
    <property type="molecule type" value="Genomic_DNA"/>
</dbReference>
<keyword evidence="2" id="KW-1133">Transmembrane helix</keyword>
<keyword evidence="4" id="KW-1185">Reference proteome</keyword>
<keyword evidence="2" id="KW-0812">Transmembrane</keyword>
<evidence type="ECO:0000256" key="2">
    <source>
        <dbReference type="SAM" id="Phobius"/>
    </source>
</evidence>
<dbReference type="AlphaFoldDB" id="A0A8X7CDX2"/>
<accession>A0A8X7CDX2</accession>
<proteinExistence type="predicted"/>
<gene>
    <name evidence="3" type="primary">AVEN_260197_1</name>
    <name evidence="3" type="ORF">TNIN_330411</name>
</gene>
<feature type="region of interest" description="Disordered" evidence="1">
    <location>
        <begin position="34"/>
        <end position="53"/>
    </location>
</feature>
<protein>
    <submittedName>
        <fullName evidence="3">Uncharacterized protein</fullName>
    </submittedName>
</protein>
<evidence type="ECO:0000313" key="3">
    <source>
        <dbReference type="EMBL" id="GFY62991.1"/>
    </source>
</evidence>
<evidence type="ECO:0000313" key="4">
    <source>
        <dbReference type="Proteomes" id="UP000886998"/>
    </source>
</evidence>